<evidence type="ECO:0000256" key="7">
    <source>
        <dbReference type="SAM" id="MobiDB-lite"/>
    </source>
</evidence>
<dbReference type="InterPro" id="IPR027417">
    <property type="entry name" value="P-loop_NTPase"/>
</dbReference>
<dbReference type="InterPro" id="IPR051539">
    <property type="entry name" value="T4SS-coupling_protein"/>
</dbReference>
<evidence type="ECO:0000313" key="8">
    <source>
        <dbReference type="EMBL" id="MBM7716032.1"/>
    </source>
</evidence>
<feature type="compositionally biased region" description="Basic and acidic residues" evidence="7">
    <location>
        <begin position="537"/>
        <end position="549"/>
    </location>
</feature>
<dbReference type="PANTHER" id="PTHR37937">
    <property type="entry name" value="CONJUGATIVE TRANSFER: DNA TRANSPORT"/>
    <property type="match status" value="1"/>
</dbReference>
<dbReference type="Gene3D" id="3.40.50.300">
    <property type="entry name" value="P-loop containing nucleotide triphosphate hydrolases"/>
    <property type="match status" value="2"/>
</dbReference>
<reference evidence="8 9" key="1">
    <citation type="submission" date="2021-01" db="EMBL/GenBank/DDBJ databases">
        <title>Genomic Encyclopedia of Type Strains, Phase IV (KMG-IV): sequencing the most valuable type-strain genomes for metagenomic binning, comparative biology and taxonomic classification.</title>
        <authorList>
            <person name="Goeker M."/>
        </authorList>
    </citation>
    <scope>NUCLEOTIDE SEQUENCE [LARGE SCALE GENOMIC DNA]</scope>
    <source>
        <strain evidence="8 9">DSM 105453</strain>
    </source>
</reference>
<evidence type="ECO:0000256" key="1">
    <source>
        <dbReference type="ARBA" id="ARBA00004651"/>
    </source>
</evidence>
<feature type="region of interest" description="Disordered" evidence="7">
    <location>
        <begin position="493"/>
        <end position="575"/>
    </location>
</feature>
<keyword evidence="9" id="KW-1185">Reference proteome</keyword>
<evidence type="ECO:0000256" key="2">
    <source>
        <dbReference type="ARBA" id="ARBA00008806"/>
    </source>
</evidence>
<keyword evidence="6" id="KW-0472">Membrane</keyword>
<evidence type="ECO:0000256" key="6">
    <source>
        <dbReference type="ARBA" id="ARBA00023136"/>
    </source>
</evidence>
<feature type="compositionally biased region" description="Basic and acidic residues" evidence="7">
    <location>
        <begin position="512"/>
        <end position="529"/>
    </location>
</feature>
<sequence length="575" mass="64954">MSLANPQIIPITWGGSDCFTHMLVVGPTRCGKTATILKPIIYQLLLQKKRGIPLGLSVVEPKGDVAAMVAEMSREMGLPYTHIDPMQPDTTDKFNPMEGEINDVAEATVVVLKGLFGKQDAFFATVQELSARNVTKLLKELHGDNMDIIDVMNTLRDQAVLEAKVAELKQRDGMTDLVHFFESELLGSMRDKYRQFVIGLRAQLENVVSNDALRSIMTGKSSIDIDAHFENGGILAVNTAMGKLRTSGDAFGQFVIMHLQNGTFRRPGTEDTRIPHYLIVDEYSRYINPDVEIFLNLAAEYKVAGIFATQSLGQLEIESGKLSARAMKRAILGGCRNIITFGGIKSEDAKEFADELGKDKIIMRQSTYKNRILLPNLFPDSYRDTEEEEYRFDYTDLMDGLPKFHFIHKLLKDGTPQKPAIGKGIFVPRDWKERREWETESPTKNNRADMKRVLNMLLYKRKNKKKEPVISGYIEAPKEDTQDSHMQAIPQEQVATSDTQMREPKLASLHGVKKESADQREVQTYDNRKQSPPSPKTKREDGAYSKRQEGGVFTQPKQEEDKPNVVLRSDDGFWD</sequence>
<comment type="caution">
    <text evidence="8">The sequence shown here is derived from an EMBL/GenBank/DDBJ whole genome shotgun (WGS) entry which is preliminary data.</text>
</comment>
<evidence type="ECO:0000256" key="5">
    <source>
        <dbReference type="ARBA" id="ARBA00022989"/>
    </source>
</evidence>
<evidence type="ECO:0000313" key="9">
    <source>
        <dbReference type="Proteomes" id="UP000823485"/>
    </source>
</evidence>
<name>A0ABS2R8Q9_9BACI</name>
<dbReference type="EMBL" id="JAFBFH010000021">
    <property type="protein sequence ID" value="MBM7716032.1"/>
    <property type="molecule type" value="Genomic_DNA"/>
</dbReference>
<evidence type="ECO:0000256" key="3">
    <source>
        <dbReference type="ARBA" id="ARBA00022475"/>
    </source>
</evidence>
<comment type="subcellular location">
    <subcellularLocation>
        <location evidence="1">Cell membrane</location>
        <topology evidence="1">Multi-pass membrane protein</topology>
    </subcellularLocation>
</comment>
<dbReference type="PANTHER" id="PTHR37937:SF1">
    <property type="entry name" value="CONJUGATIVE TRANSFER: DNA TRANSPORT"/>
    <property type="match status" value="1"/>
</dbReference>
<gene>
    <name evidence="8" type="ORF">JOC94_003043</name>
</gene>
<dbReference type="InterPro" id="IPR003688">
    <property type="entry name" value="TraG/VirD4"/>
</dbReference>
<protein>
    <submittedName>
        <fullName evidence="8">Uncharacterized protein</fullName>
    </submittedName>
</protein>
<keyword evidence="4" id="KW-0812">Transmembrane</keyword>
<evidence type="ECO:0000256" key="4">
    <source>
        <dbReference type="ARBA" id="ARBA00022692"/>
    </source>
</evidence>
<feature type="compositionally biased region" description="Basic and acidic residues" evidence="7">
    <location>
        <begin position="557"/>
        <end position="575"/>
    </location>
</feature>
<accession>A0ABS2R8Q9</accession>
<keyword evidence="5" id="KW-1133">Transmembrane helix</keyword>
<keyword evidence="3" id="KW-1003">Cell membrane</keyword>
<comment type="similarity">
    <text evidence="2">Belongs to the VirD4/TraG family.</text>
</comment>
<organism evidence="8 9">
    <name type="scientific">Siminovitchia thermophila</name>
    <dbReference type="NCBI Taxonomy" id="1245522"/>
    <lineage>
        <taxon>Bacteria</taxon>
        <taxon>Bacillati</taxon>
        <taxon>Bacillota</taxon>
        <taxon>Bacilli</taxon>
        <taxon>Bacillales</taxon>
        <taxon>Bacillaceae</taxon>
        <taxon>Siminovitchia</taxon>
    </lineage>
</organism>
<proteinExistence type="inferred from homology"/>
<dbReference type="Pfam" id="PF02534">
    <property type="entry name" value="T4SS-DNA_transf"/>
    <property type="match status" value="1"/>
</dbReference>
<dbReference type="Proteomes" id="UP000823485">
    <property type="component" value="Unassembled WGS sequence"/>
</dbReference>
<dbReference type="SUPFAM" id="SSF52540">
    <property type="entry name" value="P-loop containing nucleoside triphosphate hydrolases"/>
    <property type="match status" value="1"/>
</dbReference>
<dbReference type="RefSeq" id="WP_236017104.1">
    <property type="nucleotide sequence ID" value="NZ_JAFBFH010000021.1"/>
</dbReference>